<sequence>MKKQPESDWGAGALIIRRPEAGDSVLARLNVLKTVAQAALVDQVIDHLQDQEAIPSSFQANDVPD</sequence>
<dbReference type="Proteomes" id="UP001595764">
    <property type="component" value="Unassembled WGS sequence"/>
</dbReference>
<accession>A0ABV7QPL0</accession>
<reference evidence="2" key="1">
    <citation type="journal article" date="2019" name="Int. J. Syst. Evol. Microbiol.">
        <title>The Global Catalogue of Microorganisms (GCM) 10K type strain sequencing project: providing services to taxonomists for standard genome sequencing and annotation.</title>
        <authorList>
            <consortium name="The Broad Institute Genomics Platform"/>
            <consortium name="The Broad Institute Genome Sequencing Center for Infectious Disease"/>
            <person name="Wu L."/>
            <person name="Ma J."/>
        </authorList>
    </citation>
    <scope>NUCLEOTIDE SEQUENCE [LARGE SCALE GENOMIC DNA]</scope>
    <source>
        <strain evidence="2">CGMCC 4.7682</strain>
    </source>
</reference>
<protein>
    <submittedName>
        <fullName evidence="1">Uncharacterized protein</fullName>
    </submittedName>
</protein>
<dbReference type="EMBL" id="JBHRWI010000045">
    <property type="protein sequence ID" value="MFC3515073.1"/>
    <property type="molecule type" value="Genomic_DNA"/>
</dbReference>
<comment type="caution">
    <text evidence="1">The sequence shown here is derived from an EMBL/GenBank/DDBJ whole genome shotgun (WGS) entry which is preliminary data.</text>
</comment>
<evidence type="ECO:0000313" key="1">
    <source>
        <dbReference type="EMBL" id="MFC3515073.1"/>
    </source>
</evidence>
<name>A0ABV7QPL0_9PSEU</name>
<keyword evidence="2" id="KW-1185">Reference proteome</keyword>
<proteinExistence type="predicted"/>
<organism evidence="1 2">
    <name type="scientific">Amycolatopsis halotolerans</name>
    <dbReference type="NCBI Taxonomy" id="330083"/>
    <lineage>
        <taxon>Bacteria</taxon>
        <taxon>Bacillati</taxon>
        <taxon>Actinomycetota</taxon>
        <taxon>Actinomycetes</taxon>
        <taxon>Pseudonocardiales</taxon>
        <taxon>Pseudonocardiaceae</taxon>
        <taxon>Amycolatopsis</taxon>
    </lineage>
</organism>
<gene>
    <name evidence="1" type="ORF">ACFORO_33215</name>
</gene>
<evidence type="ECO:0000313" key="2">
    <source>
        <dbReference type="Proteomes" id="UP001595764"/>
    </source>
</evidence>
<dbReference type="RefSeq" id="WP_377874171.1">
    <property type="nucleotide sequence ID" value="NZ_JBHMAY010000068.1"/>
</dbReference>